<reference evidence="3" key="1">
    <citation type="submission" date="2016-02" db="EMBL/GenBank/DDBJ databases">
        <title>Draft genome sequence of Microdochium bolleyi, a fungal endophyte of beachgrass.</title>
        <authorList>
            <consortium name="DOE Joint Genome Institute"/>
            <person name="David A.S."/>
            <person name="May G."/>
            <person name="Haridas S."/>
            <person name="Lim J."/>
            <person name="Wang M."/>
            <person name="Labutti K."/>
            <person name="Lipzen A."/>
            <person name="Barry K."/>
            <person name="Grigoriev I.V."/>
        </authorList>
    </citation>
    <scope>NUCLEOTIDE SEQUENCE [LARGE SCALE GENOMIC DNA]</scope>
    <source>
        <strain evidence="3">J235TASD1</strain>
    </source>
</reference>
<dbReference type="InParanoid" id="A0A136INQ3"/>
<protein>
    <recommendedName>
        <fullName evidence="4">Apple domain-containing protein</fullName>
    </recommendedName>
</protein>
<dbReference type="EMBL" id="KQ964267">
    <property type="protein sequence ID" value="KXJ86566.1"/>
    <property type="molecule type" value="Genomic_DNA"/>
</dbReference>
<feature type="chain" id="PRO_5007292914" description="Apple domain-containing protein" evidence="1">
    <location>
        <begin position="25"/>
        <end position="388"/>
    </location>
</feature>
<proteinExistence type="predicted"/>
<keyword evidence="1" id="KW-0732">Signal</keyword>
<keyword evidence="3" id="KW-1185">Reference proteome</keyword>
<evidence type="ECO:0000256" key="1">
    <source>
        <dbReference type="SAM" id="SignalP"/>
    </source>
</evidence>
<sequence>MKFQDVLVLFGAVVSATAPPTCKGLTPSCCKNTSNRDAIECQRLFVKNHINVATCLRPAATVTSTRTNCETRTTTKTLAPPPRTTKVCTTITKSGNPTTPPTITVTATSTKTDTTISTGRTTTTEFRTITQIVTSRATSTQSLTTTITATTTVPFEDRVVCRRKKRAPTYVVPASCSCFLTTSKHAATKTAIITKTLPAATHTVYKTAGIPKVVTESVTITYYTGGPALSASKTTKTSITTITQTSHPLTTITEFQTKTATQTDDVTDTVSQTKTESAAAMATATASPCDGELFSFQQVFSSSSIEITSSSSADGPDAAKNCCLACFARTNCVAYRIGGGICDVYSSVPSFRALCTSPLCPRGFPNLNFEPRDGRTYYQGPCVGRIIA</sequence>
<accession>A0A136INQ3</accession>
<dbReference type="OrthoDB" id="5101225at2759"/>
<evidence type="ECO:0000313" key="3">
    <source>
        <dbReference type="Proteomes" id="UP000070501"/>
    </source>
</evidence>
<evidence type="ECO:0000313" key="2">
    <source>
        <dbReference type="EMBL" id="KXJ86566.1"/>
    </source>
</evidence>
<dbReference type="AlphaFoldDB" id="A0A136INQ3"/>
<evidence type="ECO:0008006" key="4">
    <source>
        <dbReference type="Google" id="ProtNLM"/>
    </source>
</evidence>
<gene>
    <name evidence="2" type="ORF">Micbo1qcDRAFT_219159</name>
</gene>
<dbReference type="Proteomes" id="UP000070501">
    <property type="component" value="Unassembled WGS sequence"/>
</dbReference>
<name>A0A136INQ3_9PEZI</name>
<feature type="signal peptide" evidence="1">
    <location>
        <begin position="1"/>
        <end position="24"/>
    </location>
</feature>
<organism evidence="2 3">
    <name type="scientific">Microdochium bolleyi</name>
    <dbReference type="NCBI Taxonomy" id="196109"/>
    <lineage>
        <taxon>Eukaryota</taxon>
        <taxon>Fungi</taxon>
        <taxon>Dikarya</taxon>
        <taxon>Ascomycota</taxon>
        <taxon>Pezizomycotina</taxon>
        <taxon>Sordariomycetes</taxon>
        <taxon>Xylariomycetidae</taxon>
        <taxon>Xylariales</taxon>
        <taxon>Microdochiaceae</taxon>
        <taxon>Microdochium</taxon>
    </lineage>
</organism>